<keyword evidence="1" id="KW-0472">Membrane</keyword>
<reference evidence="2" key="1">
    <citation type="submission" date="2014-07" db="EMBL/GenBank/DDBJ databases">
        <authorList>
            <person name="Remaud-Simeon Magali"/>
            <person name="Passerini Delphine"/>
        </authorList>
    </citation>
    <scope>NUCLEOTIDE SEQUENCE</scope>
    <source>
        <strain evidence="2">NRRL B-1299</strain>
        <plasmid evidence="2">1</plasmid>
    </source>
</reference>
<keyword evidence="2" id="KW-0614">Plasmid</keyword>
<feature type="transmembrane region" description="Helical" evidence="1">
    <location>
        <begin position="69"/>
        <end position="86"/>
    </location>
</feature>
<name>A0A0A1ITX5_LEUCI</name>
<dbReference type="EMBL" id="LM651913">
    <property type="protein sequence ID" value="CEF49495.1"/>
    <property type="molecule type" value="Genomic_DNA"/>
</dbReference>
<evidence type="ECO:0000313" key="2">
    <source>
        <dbReference type="EMBL" id="CEF49495.1"/>
    </source>
</evidence>
<organism evidence="2">
    <name type="scientific">Leuconostoc citreum</name>
    <dbReference type="NCBI Taxonomy" id="33964"/>
    <lineage>
        <taxon>Bacteria</taxon>
        <taxon>Bacillati</taxon>
        <taxon>Bacillota</taxon>
        <taxon>Bacilli</taxon>
        <taxon>Lactobacillales</taxon>
        <taxon>Lactobacillaceae</taxon>
        <taxon>Leuconostoc</taxon>
    </lineage>
</organism>
<evidence type="ECO:0008006" key="3">
    <source>
        <dbReference type="Google" id="ProtNLM"/>
    </source>
</evidence>
<geneLocation type="plasmid" evidence="2">
    <name>1</name>
</geneLocation>
<proteinExistence type="predicted"/>
<accession>A0A0A1ITX5</accession>
<sequence length="89" mass="10930">MRTQNRVNYFHTRKPMFITMNSNKTLQFTYISYPIFINQITHSIQHIVFIFHIKRYISINIKIINQRNILFIIFMLFLLDSVFRLMSKI</sequence>
<keyword evidence="1" id="KW-0812">Transmembrane</keyword>
<protein>
    <recommendedName>
        <fullName evidence="3">Transmembrane protein</fullName>
    </recommendedName>
</protein>
<keyword evidence="1" id="KW-1133">Transmembrane helix</keyword>
<gene>
    <name evidence="2" type="ORF">BN964_p00002</name>
</gene>
<dbReference type="AlphaFoldDB" id="A0A0A1ITX5"/>
<evidence type="ECO:0000256" key="1">
    <source>
        <dbReference type="SAM" id="Phobius"/>
    </source>
</evidence>